<dbReference type="Proteomes" id="UP000095281">
    <property type="component" value="Unplaced"/>
</dbReference>
<organism evidence="3 4">
    <name type="scientific">Meloidogyne hapla</name>
    <name type="common">Root-knot nematode worm</name>
    <dbReference type="NCBI Taxonomy" id="6305"/>
    <lineage>
        <taxon>Eukaryota</taxon>
        <taxon>Metazoa</taxon>
        <taxon>Ecdysozoa</taxon>
        <taxon>Nematoda</taxon>
        <taxon>Chromadorea</taxon>
        <taxon>Rhabditida</taxon>
        <taxon>Tylenchina</taxon>
        <taxon>Tylenchomorpha</taxon>
        <taxon>Tylenchoidea</taxon>
        <taxon>Meloidogynidae</taxon>
        <taxon>Meloidogyninae</taxon>
        <taxon>Meloidogyne</taxon>
    </lineage>
</organism>
<evidence type="ECO:0000256" key="1">
    <source>
        <dbReference type="SAM" id="Coils"/>
    </source>
</evidence>
<accession>A0A1I8BP59</accession>
<feature type="coiled-coil region" evidence="1">
    <location>
        <begin position="139"/>
        <end position="187"/>
    </location>
</feature>
<feature type="region of interest" description="Disordered" evidence="2">
    <location>
        <begin position="1"/>
        <end position="28"/>
    </location>
</feature>
<protein>
    <submittedName>
        <fullName evidence="4">Uncharacterized protein</fullName>
    </submittedName>
</protein>
<evidence type="ECO:0000313" key="4">
    <source>
        <dbReference type="WBParaSite" id="MhA1_Contig34.frz3.gene25"/>
    </source>
</evidence>
<proteinExistence type="predicted"/>
<name>A0A1I8BP59_MELHA</name>
<dbReference type="WBParaSite" id="MhA1_Contig34.frz3.gene25">
    <property type="protein sequence ID" value="MhA1_Contig34.frz3.gene25"/>
    <property type="gene ID" value="MhA1_Contig34.frz3.gene25"/>
</dbReference>
<reference evidence="4" key="1">
    <citation type="submission" date="2016-11" db="UniProtKB">
        <authorList>
            <consortium name="WormBaseParasite"/>
        </authorList>
    </citation>
    <scope>IDENTIFICATION</scope>
</reference>
<keyword evidence="1" id="KW-0175">Coiled coil</keyword>
<evidence type="ECO:0000256" key="2">
    <source>
        <dbReference type="SAM" id="MobiDB-lite"/>
    </source>
</evidence>
<evidence type="ECO:0000313" key="3">
    <source>
        <dbReference type="Proteomes" id="UP000095281"/>
    </source>
</evidence>
<dbReference type="AlphaFoldDB" id="A0A1I8BP59"/>
<keyword evidence="3" id="KW-1185">Reference proteome</keyword>
<sequence>MSHNKNKQKKFLYNKRPQRQNQKLKRNKQKAFKLKSQFLIDRNDNERLKQQNRIINLSKLIIIKPCSSFEINKSIHCKFIKKEKDAAEEAEIILKLKESANTSMSVNKNINFELVKKDREMAETKIIFKVKESTKALINVFIENVKNSIKEEIKNKNNERIEENKEKDNIDKRTESLINNLNKKNNENYLNNFTTQIQSETKEQNGDCYKNEFSSSTTNLKTEFRKSSIINSIDFIWTETNNELVSNNSPLICQPKSIKELELSTEITASEQKNNGYFGMNFVFEFFAKMFNG</sequence>